<evidence type="ECO:0000313" key="1">
    <source>
        <dbReference type="EMBL" id="SFN10414.1"/>
    </source>
</evidence>
<protein>
    <submittedName>
        <fullName evidence="1">Uncharacterized protein</fullName>
    </submittedName>
</protein>
<evidence type="ECO:0000313" key="2">
    <source>
        <dbReference type="Proteomes" id="UP000198575"/>
    </source>
</evidence>
<organism evidence="1 2">
    <name type="scientific">Dokdonella immobilis</name>
    <dbReference type="NCBI Taxonomy" id="578942"/>
    <lineage>
        <taxon>Bacteria</taxon>
        <taxon>Pseudomonadati</taxon>
        <taxon>Pseudomonadota</taxon>
        <taxon>Gammaproteobacteria</taxon>
        <taxon>Lysobacterales</taxon>
        <taxon>Rhodanobacteraceae</taxon>
        <taxon>Dokdonella</taxon>
    </lineage>
</organism>
<dbReference type="AlphaFoldDB" id="A0A1I4W9H6"/>
<accession>A0A1I4W9H6</accession>
<sequence length="157" mass="17160">MVAHVNAARASAALGDSEAVAAHIKAMTTEITRSAGVPDYTRPINHESARAAVREIPGVRSSVWMDRENLVVMVDGAAHRSMKMIDTVCLALEPLGDTLAVVINVQDVRATTPDGATTLSRNCQLPEGRRAFLQKNRQVDVVSKELRDAFKRQQERN</sequence>
<keyword evidence="2" id="KW-1185">Reference proteome</keyword>
<proteinExistence type="predicted"/>
<dbReference type="Proteomes" id="UP000198575">
    <property type="component" value="Unassembled WGS sequence"/>
</dbReference>
<dbReference type="STRING" id="578942.SAMN05216289_104124"/>
<reference evidence="1 2" key="1">
    <citation type="submission" date="2016-10" db="EMBL/GenBank/DDBJ databases">
        <authorList>
            <person name="de Groot N.N."/>
        </authorList>
    </citation>
    <scope>NUCLEOTIDE SEQUENCE [LARGE SCALE GENOMIC DNA]</scope>
    <source>
        <strain evidence="1 2">CGMCC 1.7659</strain>
    </source>
</reference>
<name>A0A1I4W9H6_9GAMM</name>
<dbReference type="EMBL" id="FOVF01000004">
    <property type="protein sequence ID" value="SFN10414.1"/>
    <property type="molecule type" value="Genomic_DNA"/>
</dbReference>
<gene>
    <name evidence="1" type="ORF">SAMN05216289_104124</name>
</gene>